<dbReference type="AlphaFoldDB" id="A0AAD9NU18"/>
<dbReference type="PANTHER" id="PTHR46840:SF2">
    <property type="entry name" value="ARMADILLO REPEAT-CONTAINING PROTEIN 1"/>
    <property type="match status" value="1"/>
</dbReference>
<dbReference type="InterPro" id="IPR016617">
    <property type="entry name" value="ARMC1"/>
</dbReference>
<evidence type="ECO:0000313" key="1">
    <source>
        <dbReference type="EMBL" id="KAK2180668.1"/>
    </source>
</evidence>
<dbReference type="EMBL" id="JAODUO010000432">
    <property type="protein sequence ID" value="KAK2180668.1"/>
    <property type="molecule type" value="Genomic_DNA"/>
</dbReference>
<dbReference type="PANTHER" id="PTHR46840">
    <property type="entry name" value="ARMADILLO REPEAT-CONTAINING PROTEIN 1"/>
    <property type="match status" value="1"/>
</dbReference>
<name>A0AAD9NU18_RIDPI</name>
<protein>
    <recommendedName>
        <fullName evidence="3">Armadillo repeat-containing protein 1</fullName>
    </recommendedName>
</protein>
<evidence type="ECO:0000313" key="2">
    <source>
        <dbReference type="Proteomes" id="UP001209878"/>
    </source>
</evidence>
<dbReference type="InterPro" id="IPR006121">
    <property type="entry name" value="HMA_dom"/>
</dbReference>
<gene>
    <name evidence="1" type="ORF">NP493_432g00017</name>
</gene>
<reference evidence="1" key="1">
    <citation type="journal article" date="2023" name="Mol. Biol. Evol.">
        <title>Third-Generation Sequencing Reveals the Adaptive Role of the Epigenome in Three Deep-Sea Polychaetes.</title>
        <authorList>
            <person name="Perez M."/>
            <person name="Aroh O."/>
            <person name="Sun Y."/>
            <person name="Lan Y."/>
            <person name="Juniper S.K."/>
            <person name="Young C.R."/>
            <person name="Angers B."/>
            <person name="Qian P.Y."/>
        </authorList>
    </citation>
    <scope>NUCLEOTIDE SEQUENCE</scope>
    <source>
        <strain evidence="1">R07B-5</strain>
    </source>
</reference>
<accession>A0AAD9NU18</accession>
<organism evidence="1 2">
    <name type="scientific">Ridgeia piscesae</name>
    <name type="common">Tubeworm</name>
    <dbReference type="NCBI Taxonomy" id="27915"/>
    <lineage>
        <taxon>Eukaryota</taxon>
        <taxon>Metazoa</taxon>
        <taxon>Spiralia</taxon>
        <taxon>Lophotrochozoa</taxon>
        <taxon>Annelida</taxon>
        <taxon>Polychaeta</taxon>
        <taxon>Sedentaria</taxon>
        <taxon>Canalipalpata</taxon>
        <taxon>Sabellida</taxon>
        <taxon>Siboglinidae</taxon>
        <taxon>Ridgeia</taxon>
    </lineage>
</organism>
<comment type="caution">
    <text evidence="1">The sequence shown here is derived from an EMBL/GenBank/DDBJ whole genome shotgun (WGS) entry which is preliminary data.</text>
</comment>
<dbReference type="Proteomes" id="UP001209878">
    <property type="component" value="Unassembled WGS sequence"/>
</dbReference>
<dbReference type="CDD" id="cd00371">
    <property type="entry name" value="HMA"/>
    <property type="match status" value="1"/>
</dbReference>
<sequence length="289" mass="32374">MSQTDESSISGSAIQVMKLMASDPLKSKALVKDDTCLGGLVMVLSNSDTCIVSSALETLHRLAEWPDHRGHMKNFIGMLDQLQAVASKHTPGISELAKKVHDLLLGNNSTNTDQVPLKETGNTCRPHRDVTLKRRRNSFFIDTVLSKSKMVTLQIRGLIDRDDMDVCRNSLLTVKGVISITFDFRKKRAMLRTVPDLRPELLAQAIARTMTMTAEQVIKDEVGNEVFVSFKVTLPADKENEEEMPDYPDDDSPIRGTSNLARMGHKEGEKRDWGFVRSVSSFLSNSFYW</sequence>
<dbReference type="GO" id="GO:0046872">
    <property type="term" value="F:metal ion binding"/>
    <property type="evidence" value="ECO:0007669"/>
    <property type="project" value="InterPro"/>
</dbReference>
<evidence type="ECO:0008006" key="3">
    <source>
        <dbReference type="Google" id="ProtNLM"/>
    </source>
</evidence>
<proteinExistence type="predicted"/>
<keyword evidence="2" id="KW-1185">Reference proteome</keyword>